<sequence>MCAKACLVLSEKPKVHLGCVARCFESDNARESHGRLLSLSCCCTLLRIVDYDSAWTRDHPLDSNKRFPLYTTMSLFFLFLSETGDLGPGMCCS</sequence>
<organism evidence="1 2">
    <name type="scientific">Aspergillus glaucus CBS 516.65</name>
    <dbReference type="NCBI Taxonomy" id="1160497"/>
    <lineage>
        <taxon>Eukaryota</taxon>
        <taxon>Fungi</taxon>
        <taxon>Dikarya</taxon>
        <taxon>Ascomycota</taxon>
        <taxon>Pezizomycotina</taxon>
        <taxon>Eurotiomycetes</taxon>
        <taxon>Eurotiomycetidae</taxon>
        <taxon>Eurotiales</taxon>
        <taxon>Aspergillaceae</taxon>
        <taxon>Aspergillus</taxon>
        <taxon>Aspergillus subgen. Aspergillus</taxon>
    </lineage>
</organism>
<proteinExistence type="predicted"/>
<dbReference type="VEuPathDB" id="FungiDB:ASPGLDRAFT_957793"/>
<evidence type="ECO:0000313" key="1">
    <source>
        <dbReference type="EMBL" id="OJJ79685.1"/>
    </source>
</evidence>
<reference evidence="2" key="1">
    <citation type="journal article" date="2017" name="Genome Biol.">
        <title>Comparative genomics reveals high biological diversity and specific adaptations in the industrially and medically important fungal genus Aspergillus.</title>
        <authorList>
            <person name="de Vries R.P."/>
            <person name="Riley R."/>
            <person name="Wiebenga A."/>
            <person name="Aguilar-Osorio G."/>
            <person name="Amillis S."/>
            <person name="Uchima C.A."/>
            <person name="Anderluh G."/>
            <person name="Asadollahi M."/>
            <person name="Askin M."/>
            <person name="Barry K."/>
            <person name="Battaglia E."/>
            <person name="Bayram O."/>
            <person name="Benocci T."/>
            <person name="Braus-Stromeyer S.A."/>
            <person name="Caldana C."/>
            <person name="Canovas D."/>
            <person name="Cerqueira G.C."/>
            <person name="Chen F."/>
            <person name="Chen W."/>
            <person name="Choi C."/>
            <person name="Clum A."/>
            <person name="Dos Santos R.A."/>
            <person name="Damasio A.R."/>
            <person name="Diallinas G."/>
            <person name="Emri T."/>
            <person name="Fekete E."/>
            <person name="Flipphi M."/>
            <person name="Freyberg S."/>
            <person name="Gallo A."/>
            <person name="Gournas C."/>
            <person name="Habgood R."/>
            <person name="Hainaut M."/>
            <person name="Harispe M.L."/>
            <person name="Henrissat B."/>
            <person name="Hilden K.S."/>
            <person name="Hope R."/>
            <person name="Hossain A."/>
            <person name="Karabika E."/>
            <person name="Karaffa L."/>
            <person name="Karanyi Z."/>
            <person name="Krasevec N."/>
            <person name="Kuo A."/>
            <person name="Kusch H."/>
            <person name="LaButti K."/>
            <person name="Lagendijk E.L."/>
            <person name="Lapidus A."/>
            <person name="Levasseur A."/>
            <person name="Lindquist E."/>
            <person name="Lipzen A."/>
            <person name="Logrieco A.F."/>
            <person name="MacCabe A."/>
            <person name="Maekelae M.R."/>
            <person name="Malavazi I."/>
            <person name="Melin P."/>
            <person name="Meyer V."/>
            <person name="Mielnichuk N."/>
            <person name="Miskei M."/>
            <person name="Molnar A.P."/>
            <person name="Mule G."/>
            <person name="Ngan C.Y."/>
            <person name="Orejas M."/>
            <person name="Orosz E."/>
            <person name="Ouedraogo J.P."/>
            <person name="Overkamp K.M."/>
            <person name="Park H.-S."/>
            <person name="Perrone G."/>
            <person name="Piumi F."/>
            <person name="Punt P.J."/>
            <person name="Ram A.F."/>
            <person name="Ramon A."/>
            <person name="Rauscher S."/>
            <person name="Record E."/>
            <person name="Riano-Pachon D.M."/>
            <person name="Robert V."/>
            <person name="Roehrig J."/>
            <person name="Ruller R."/>
            <person name="Salamov A."/>
            <person name="Salih N.S."/>
            <person name="Samson R.A."/>
            <person name="Sandor E."/>
            <person name="Sanguinetti M."/>
            <person name="Schuetze T."/>
            <person name="Sepcic K."/>
            <person name="Shelest E."/>
            <person name="Sherlock G."/>
            <person name="Sophianopoulou V."/>
            <person name="Squina F.M."/>
            <person name="Sun H."/>
            <person name="Susca A."/>
            <person name="Todd R.B."/>
            <person name="Tsang A."/>
            <person name="Unkles S.E."/>
            <person name="van de Wiele N."/>
            <person name="van Rossen-Uffink D."/>
            <person name="Oliveira J.V."/>
            <person name="Vesth T.C."/>
            <person name="Visser J."/>
            <person name="Yu J.-H."/>
            <person name="Zhou M."/>
            <person name="Andersen M.R."/>
            <person name="Archer D.B."/>
            <person name="Baker S.E."/>
            <person name="Benoit I."/>
            <person name="Brakhage A.A."/>
            <person name="Braus G.H."/>
            <person name="Fischer R."/>
            <person name="Frisvad J.C."/>
            <person name="Goldman G.H."/>
            <person name="Houbraken J."/>
            <person name="Oakley B."/>
            <person name="Pocsi I."/>
            <person name="Scazzocchio C."/>
            <person name="Seiboth B."/>
            <person name="vanKuyk P.A."/>
            <person name="Wortman J."/>
            <person name="Dyer P.S."/>
            <person name="Grigoriev I.V."/>
        </authorList>
    </citation>
    <scope>NUCLEOTIDE SEQUENCE [LARGE SCALE GENOMIC DNA]</scope>
    <source>
        <strain evidence="2">CBS 516.65</strain>
    </source>
</reference>
<evidence type="ECO:0000313" key="2">
    <source>
        <dbReference type="Proteomes" id="UP000184300"/>
    </source>
</evidence>
<dbReference type="EMBL" id="KV878916">
    <property type="protein sequence ID" value="OJJ79685.1"/>
    <property type="molecule type" value="Genomic_DNA"/>
</dbReference>
<dbReference type="GeneID" id="34466840"/>
<dbReference type="Proteomes" id="UP000184300">
    <property type="component" value="Unassembled WGS sequence"/>
</dbReference>
<gene>
    <name evidence="1" type="ORF">ASPGLDRAFT_957793</name>
</gene>
<name>A0A1L9V6Z2_ASPGL</name>
<keyword evidence="2" id="KW-1185">Reference proteome</keyword>
<dbReference type="AlphaFoldDB" id="A0A1L9V6Z2"/>
<accession>A0A1L9V6Z2</accession>
<protein>
    <submittedName>
        <fullName evidence="1">Uncharacterized protein</fullName>
    </submittedName>
</protein>
<dbReference type="RefSeq" id="XP_022396383.1">
    <property type="nucleotide sequence ID" value="XM_022550580.1"/>
</dbReference>